<gene>
    <name evidence="6" type="primary">P/V/C</name>
</gene>
<evidence type="ECO:0000259" key="5">
    <source>
        <dbReference type="Pfam" id="PF14313"/>
    </source>
</evidence>
<dbReference type="Gene3D" id="6.10.250.2490">
    <property type="match status" value="1"/>
</dbReference>
<evidence type="ECO:0000256" key="3">
    <source>
        <dbReference type="ARBA" id="ARBA00022953"/>
    </source>
</evidence>
<feature type="region of interest" description="Disordered" evidence="4">
    <location>
        <begin position="448"/>
        <end position="472"/>
    </location>
</feature>
<sequence>MSYEDRVKQIQNGLQIVELVNEIRANNKPKPTYGRSAISLPSTKDRTSAWELFHQVASDANGHEERPNKEGDDSVERGNVRGVEYDNDDTSGRGERSFKEANWDESDNIILENPLAANIHKDDSGRESANRVINNKDDVSKCDNAHRGLQSNGSTENDQVGVPSILKSSLSTDRDAQGSNNKTKHQMNPYAQEYVPKWSTNTANNIVESKKDQDTSDSCTQKNQGNLIKPMMQKKILDCDKYPGAIDNVKLTPIPKQRGSIINRIDMNIEPIESGDESEDDEDDDQVVPETGEQDVDSLEKNLTLSSSQETLFNISDYETDNERRNRWSLKPVRTLSECDSTGETKEEMAEKKSKMENPNQDLKPKEGRKLRALQSTNAGKEGQPEKEAYNTGDIKKGTVENTAYLGMVQKSKSKNGAIQPVPQSEQNQYEKNAPVTSALQNALKKDALRSDTRQRMSSKSDNDDSLLTDSSNNSLTFDDYFHKLTNTMTTDDLLKEIYKNQLEILTNLTEKESLILVIRELQNVQKSTVSKIESLERNIGKLGLAVSSMEQMLSSMRIMIPGKPDENQNSIKPKNPLLKPVIGRETLKPEEVIDITVDSEGNMKASAQKKLLIEPIDDKRTNASQFIPENDNSTINTLYGLVINRIKDKELKDAFLNALKMVKTKDEIEILYTNIIKAVRAGI</sequence>
<feature type="compositionally biased region" description="Acidic residues" evidence="4">
    <location>
        <begin position="273"/>
        <end position="297"/>
    </location>
</feature>
<feature type="region of interest" description="Disordered" evidence="4">
    <location>
        <begin position="133"/>
        <end position="162"/>
    </location>
</feature>
<feature type="compositionally biased region" description="Basic and acidic residues" evidence="4">
    <location>
        <begin position="343"/>
        <end position="356"/>
    </location>
</feature>
<accession>A0AAE9HTU5</accession>
<dbReference type="Pfam" id="PF03210">
    <property type="entry name" value="Paramyx_P_V_C"/>
    <property type="match status" value="1"/>
</dbReference>
<feature type="compositionally biased region" description="Polar residues" evidence="4">
    <location>
        <begin position="168"/>
        <end position="181"/>
    </location>
</feature>
<feature type="compositionally biased region" description="Basic and acidic residues" evidence="4">
    <location>
        <begin position="448"/>
        <end position="463"/>
    </location>
</feature>
<evidence type="ECO:0000313" key="7">
    <source>
        <dbReference type="Proteomes" id="UP001263578"/>
    </source>
</evidence>
<feature type="region of interest" description="Disordered" evidence="4">
    <location>
        <begin position="57"/>
        <end position="96"/>
    </location>
</feature>
<feature type="region of interest" description="Disordered" evidence="4">
    <location>
        <begin position="266"/>
        <end position="299"/>
    </location>
</feature>
<evidence type="ECO:0000313" key="6">
    <source>
        <dbReference type="EMBL" id="UQM99524.1"/>
    </source>
</evidence>
<evidence type="ECO:0000256" key="2">
    <source>
        <dbReference type="ARBA" id="ARBA00022553"/>
    </source>
</evidence>
<keyword evidence="3" id="KW-0693">Viral RNA replication</keyword>
<feature type="compositionally biased region" description="Basic and acidic residues" evidence="4">
    <location>
        <begin position="383"/>
        <end position="395"/>
    </location>
</feature>
<keyword evidence="2" id="KW-0597">Phosphoprotein</keyword>
<evidence type="ECO:0000256" key="4">
    <source>
        <dbReference type="SAM" id="MobiDB-lite"/>
    </source>
</evidence>
<organism evidence="6 7">
    <name type="scientific">denwin virus</name>
    <dbReference type="NCBI Taxonomy" id="2940993"/>
    <lineage>
        <taxon>Viruses</taxon>
        <taxon>Riboviria</taxon>
        <taxon>Orthornavirae</taxon>
        <taxon>Negarnaviricota</taxon>
        <taxon>Haploviricotina</taxon>
        <taxon>Monjiviricetes</taxon>
        <taxon>Mononegavirales</taxon>
        <taxon>Paramyxoviridae</taxon>
        <taxon>Orthoparamyxovirinae</taxon>
        <taxon>Parahenipavirus</taxon>
        <taxon>Parahenipavirus winnikense</taxon>
    </lineage>
</organism>
<dbReference type="InterPro" id="IPR004897">
    <property type="entry name" value="P/V_Pprotein_paramyxoviral"/>
</dbReference>
<dbReference type="Proteomes" id="UP001263578">
    <property type="component" value="Segment"/>
</dbReference>
<feature type="compositionally biased region" description="Basic and acidic residues" evidence="4">
    <location>
        <begin position="61"/>
        <end position="79"/>
    </location>
</feature>
<dbReference type="Pfam" id="PF14313">
    <property type="entry name" value="Soyouz_module"/>
    <property type="match status" value="1"/>
</dbReference>
<feature type="compositionally biased region" description="Polar residues" evidence="4">
    <location>
        <begin position="149"/>
        <end position="158"/>
    </location>
</feature>
<feature type="domain" description="Phosphoprotein P soyouz module" evidence="5">
    <location>
        <begin position="11"/>
        <end position="52"/>
    </location>
</feature>
<keyword evidence="7" id="KW-1185">Reference proteome</keyword>
<evidence type="ECO:0000256" key="1">
    <source>
        <dbReference type="ARBA" id="ARBA00020572"/>
    </source>
</evidence>
<feature type="region of interest" description="Disordered" evidence="4">
    <location>
        <begin position="376"/>
        <end position="395"/>
    </location>
</feature>
<dbReference type="EMBL" id="OK623354">
    <property type="protein sequence ID" value="UQM99524.1"/>
    <property type="molecule type" value="Viral_cRNA"/>
</dbReference>
<feature type="region of interest" description="Disordered" evidence="4">
    <location>
        <begin position="335"/>
        <end position="369"/>
    </location>
</feature>
<feature type="compositionally biased region" description="Basic and acidic residues" evidence="4">
    <location>
        <begin position="133"/>
        <end position="146"/>
    </location>
</feature>
<feature type="region of interest" description="Disordered" evidence="4">
    <location>
        <begin position="168"/>
        <end position="187"/>
    </location>
</feature>
<reference evidence="6 7" key="1">
    <citation type="journal article" date="2022" name="bioRxiv">
        <title>The characterization of multiple novel paramyxovirus species highlights the diverse nature of the subfamily Orthoparamyxovirinae.</title>
        <authorList>
            <person name="Vanmechelen B."/>
            <person name="Meurs S."/>
            <person name="Horemans M."/>
            <person name="Loosen A."/>
            <person name="Maes T.J."/>
            <person name="Laenen L."/>
            <person name="Vergote V."/>
            <person name="Koundouno F.R."/>
            <person name="Magassouba N."/>
            <person name="Konde M.K."/>
            <person name="Conde I.S."/>
            <person name="Carroll M.W."/>
            <person name="Maes P."/>
        </authorList>
    </citation>
    <scope>NUCLEOTIDE SEQUENCE [LARGE SCALE GENOMIC DNA]</scope>
    <source>
        <strain evidence="6 7">BE/Ninove/Cr/1/2019</strain>
    </source>
</reference>
<name>A0AAE9HTU5_9MONO</name>
<proteinExistence type="predicted"/>
<protein>
    <recommendedName>
        <fullName evidence="1">Phosphoprotein</fullName>
    </recommendedName>
</protein>
<dbReference type="InterPro" id="IPR025909">
    <property type="entry name" value="Soyouz_module"/>
</dbReference>